<sequence length="130" mass="14000">MSKIDTILDSARAGLTRVQPAESLLTDPNTLIVDIRPAHNRAAEGEIPGSVVIERIVLEWRLDPDGDHRIEGFDATTRVIVVCNESYSSSLAARDLQQVGLPAATDLIGGFRAWKAAGLPIRKGTTTPIT</sequence>
<dbReference type="Pfam" id="PF00581">
    <property type="entry name" value="Rhodanese"/>
    <property type="match status" value="1"/>
</dbReference>
<dbReference type="RefSeq" id="WP_209639744.1">
    <property type="nucleotide sequence ID" value="NZ_JAGINW010000001.1"/>
</dbReference>
<dbReference type="SUPFAM" id="SSF52821">
    <property type="entry name" value="Rhodanese/Cell cycle control phosphatase"/>
    <property type="match status" value="1"/>
</dbReference>
<dbReference type="Gene3D" id="3.40.250.10">
    <property type="entry name" value="Rhodanese-like domain"/>
    <property type="match status" value="1"/>
</dbReference>
<accession>A0ABS4TG51</accession>
<keyword evidence="3" id="KW-1185">Reference proteome</keyword>
<name>A0ABS4TG51_9PSEU</name>
<feature type="domain" description="Rhodanese" evidence="1">
    <location>
        <begin position="26"/>
        <end position="123"/>
    </location>
</feature>
<gene>
    <name evidence="2" type="ORF">JOF56_003785</name>
</gene>
<dbReference type="InterPro" id="IPR036873">
    <property type="entry name" value="Rhodanese-like_dom_sf"/>
</dbReference>
<evidence type="ECO:0000313" key="2">
    <source>
        <dbReference type="EMBL" id="MBP2323400.1"/>
    </source>
</evidence>
<dbReference type="SMART" id="SM00450">
    <property type="entry name" value="RHOD"/>
    <property type="match status" value="1"/>
</dbReference>
<evidence type="ECO:0000259" key="1">
    <source>
        <dbReference type="PROSITE" id="PS50206"/>
    </source>
</evidence>
<evidence type="ECO:0000313" key="3">
    <source>
        <dbReference type="Proteomes" id="UP001519332"/>
    </source>
</evidence>
<reference evidence="2 3" key="1">
    <citation type="submission" date="2021-03" db="EMBL/GenBank/DDBJ databases">
        <title>Sequencing the genomes of 1000 actinobacteria strains.</title>
        <authorList>
            <person name="Klenk H.-P."/>
        </authorList>
    </citation>
    <scope>NUCLEOTIDE SEQUENCE [LARGE SCALE GENOMIC DNA]</scope>
    <source>
        <strain evidence="2 3">DSM 46670</strain>
    </source>
</reference>
<dbReference type="EMBL" id="JAGINW010000001">
    <property type="protein sequence ID" value="MBP2323400.1"/>
    <property type="molecule type" value="Genomic_DNA"/>
</dbReference>
<organism evidence="2 3">
    <name type="scientific">Kibdelosporangium banguiense</name>
    <dbReference type="NCBI Taxonomy" id="1365924"/>
    <lineage>
        <taxon>Bacteria</taxon>
        <taxon>Bacillati</taxon>
        <taxon>Actinomycetota</taxon>
        <taxon>Actinomycetes</taxon>
        <taxon>Pseudonocardiales</taxon>
        <taxon>Pseudonocardiaceae</taxon>
        <taxon>Kibdelosporangium</taxon>
    </lineage>
</organism>
<dbReference type="InterPro" id="IPR001763">
    <property type="entry name" value="Rhodanese-like_dom"/>
</dbReference>
<proteinExistence type="predicted"/>
<dbReference type="Proteomes" id="UP001519332">
    <property type="component" value="Unassembled WGS sequence"/>
</dbReference>
<dbReference type="PROSITE" id="PS50206">
    <property type="entry name" value="RHODANESE_3"/>
    <property type="match status" value="1"/>
</dbReference>
<comment type="caution">
    <text evidence="2">The sequence shown here is derived from an EMBL/GenBank/DDBJ whole genome shotgun (WGS) entry which is preliminary data.</text>
</comment>
<protein>
    <submittedName>
        <fullName evidence="2">Rhodanese-related sulfurtransferase</fullName>
    </submittedName>
</protein>